<keyword evidence="4" id="KW-1003">Cell membrane</keyword>
<evidence type="ECO:0000313" key="11">
    <source>
        <dbReference type="EMBL" id="SVA06443.1"/>
    </source>
</evidence>
<gene>
    <name evidence="11" type="ORF">METZ01_LOCUS59297</name>
</gene>
<dbReference type="GO" id="GO:0005886">
    <property type="term" value="C:plasma membrane"/>
    <property type="evidence" value="ECO:0007669"/>
    <property type="project" value="UniProtKB-SubCell"/>
</dbReference>
<feature type="transmembrane region" description="Helical" evidence="10">
    <location>
        <begin position="427"/>
        <end position="447"/>
    </location>
</feature>
<dbReference type="InterPro" id="IPR050222">
    <property type="entry name" value="MATE_MdtK"/>
</dbReference>
<evidence type="ECO:0000256" key="4">
    <source>
        <dbReference type="ARBA" id="ARBA00022475"/>
    </source>
</evidence>
<comment type="subcellular location">
    <subcellularLocation>
        <location evidence="1">Cell membrane</location>
        <topology evidence="1">Multi-pass membrane protein</topology>
    </subcellularLocation>
</comment>
<dbReference type="NCBIfam" id="TIGR00797">
    <property type="entry name" value="matE"/>
    <property type="match status" value="1"/>
</dbReference>
<dbReference type="PIRSF" id="PIRSF006603">
    <property type="entry name" value="DinF"/>
    <property type="match status" value="1"/>
</dbReference>
<reference evidence="11" key="1">
    <citation type="submission" date="2018-05" db="EMBL/GenBank/DDBJ databases">
        <authorList>
            <person name="Lanie J.A."/>
            <person name="Ng W.-L."/>
            <person name="Kazmierczak K.M."/>
            <person name="Andrzejewski T.M."/>
            <person name="Davidsen T.M."/>
            <person name="Wayne K.J."/>
            <person name="Tettelin H."/>
            <person name="Glass J.I."/>
            <person name="Rusch D."/>
            <person name="Podicherti R."/>
            <person name="Tsui H.-C.T."/>
            <person name="Winkler M.E."/>
        </authorList>
    </citation>
    <scope>NUCLEOTIDE SEQUENCE</scope>
</reference>
<dbReference type="EMBL" id="UINC01003451">
    <property type="protein sequence ID" value="SVA06443.1"/>
    <property type="molecule type" value="Genomic_DNA"/>
</dbReference>
<organism evidence="11">
    <name type="scientific">marine metagenome</name>
    <dbReference type="NCBI Taxonomy" id="408172"/>
    <lineage>
        <taxon>unclassified sequences</taxon>
        <taxon>metagenomes</taxon>
        <taxon>ecological metagenomes</taxon>
    </lineage>
</organism>
<feature type="transmembrane region" description="Helical" evidence="10">
    <location>
        <begin position="204"/>
        <end position="229"/>
    </location>
</feature>
<keyword evidence="7" id="KW-0406">Ion transport</keyword>
<feature type="transmembrane region" description="Helical" evidence="10">
    <location>
        <begin position="145"/>
        <end position="166"/>
    </location>
</feature>
<dbReference type="InterPro" id="IPR048279">
    <property type="entry name" value="MdtK-like"/>
</dbReference>
<evidence type="ECO:0000256" key="8">
    <source>
        <dbReference type="ARBA" id="ARBA00023136"/>
    </source>
</evidence>
<evidence type="ECO:0000256" key="1">
    <source>
        <dbReference type="ARBA" id="ARBA00004651"/>
    </source>
</evidence>
<dbReference type="GO" id="GO:0015297">
    <property type="term" value="F:antiporter activity"/>
    <property type="evidence" value="ECO:0007669"/>
    <property type="project" value="UniProtKB-KW"/>
</dbReference>
<evidence type="ECO:0000256" key="9">
    <source>
        <dbReference type="ARBA" id="ARBA00031636"/>
    </source>
</evidence>
<dbReference type="InterPro" id="IPR002528">
    <property type="entry name" value="MATE_fam"/>
</dbReference>
<feature type="transmembrane region" description="Helical" evidence="10">
    <location>
        <begin position="178"/>
        <end position="198"/>
    </location>
</feature>
<dbReference type="GO" id="GO:0006811">
    <property type="term" value="P:monoatomic ion transport"/>
    <property type="evidence" value="ECO:0007669"/>
    <property type="project" value="UniProtKB-KW"/>
</dbReference>
<accession>A0A381SYI7</accession>
<feature type="transmembrane region" description="Helical" evidence="10">
    <location>
        <begin position="288"/>
        <end position="310"/>
    </location>
</feature>
<evidence type="ECO:0000256" key="5">
    <source>
        <dbReference type="ARBA" id="ARBA00022692"/>
    </source>
</evidence>
<feature type="transmembrane region" description="Helical" evidence="10">
    <location>
        <begin position="104"/>
        <end position="125"/>
    </location>
</feature>
<keyword evidence="6 10" id="KW-1133">Transmembrane helix</keyword>
<feature type="transmembrane region" description="Helical" evidence="10">
    <location>
        <begin position="250"/>
        <end position="276"/>
    </location>
</feature>
<dbReference type="CDD" id="cd13137">
    <property type="entry name" value="MATE_NorM_like"/>
    <property type="match status" value="1"/>
</dbReference>
<feature type="transmembrane region" description="Helical" evidence="10">
    <location>
        <begin position="363"/>
        <end position="386"/>
    </location>
</feature>
<feature type="transmembrane region" description="Helical" evidence="10">
    <location>
        <begin position="70"/>
        <end position="92"/>
    </location>
</feature>
<feature type="transmembrane region" description="Helical" evidence="10">
    <location>
        <begin position="398"/>
        <end position="421"/>
    </location>
</feature>
<sequence>MSQIKDINESIQDESAEISHPETLSVWGLAWPPILGNLLWSSVGIISIKAVGTLGAEAVAAVGTGQRMVWVFQALLMAVMTGTTALVARAVGSKNMIEAAHITRLAIGVSLGLSLLTTLIIVLFAETFIGIFGLDPVAQELAVTYLTISILFIPFMTFGMVIGAALRAAGDVKTPMYIGIFTNIIAIYLLLGLVNGQYGMPKLGIVGAALAMGISFTLGTIIQLYLWVAGKLVVPLGKMGSFTKERFDQLITISYPAGIESIVFQFGMLSFFWIVAMYGTEEVAAYNIGVNILMLSFILGNGFSVAAATLSGQFLGASDPDAAYKSGYQSAGMTMLAMSLSGLLLAFFAEPIAWFFIQDEEVVKFAVIFVWIFALSQPFMALEFSLGSTLRGAGDTRSPMVITVIGLLLIRVPLAFLLYYLEMPVQWIFATLIIDYFVKGILLIARYRSKRWMKVLKVSS</sequence>
<keyword evidence="5 10" id="KW-0812">Transmembrane</keyword>
<evidence type="ECO:0000256" key="3">
    <source>
        <dbReference type="ARBA" id="ARBA00022449"/>
    </source>
</evidence>
<dbReference type="PANTHER" id="PTHR43298:SF2">
    <property type="entry name" value="FMN_FAD EXPORTER YEEO-RELATED"/>
    <property type="match status" value="1"/>
</dbReference>
<evidence type="ECO:0000256" key="10">
    <source>
        <dbReference type="SAM" id="Phobius"/>
    </source>
</evidence>
<dbReference type="Pfam" id="PF01554">
    <property type="entry name" value="MatE"/>
    <property type="match status" value="2"/>
</dbReference>
<proteinExistence type="predicted"/>
<feature type="transmembrane region" description="Helical" evidence="10">
    <location>
        <begin position="331"/>
        <end position="357"/>
    </location>
</feature>
<dbReference type="GO" id="GO:0042910">
    <property type="term" value="F:xenobiotic transmembrane transporter activity"/>
    <property type="evidence" value="ECO:0007669"/>
    <property type="project" value="InterPro"/>
</dbReference>
<keyword evidence="2" id="KW-0813">Transport</keyword>
<evidence type="ECO:0000256" key="6">
    <source>
        <dbReference type="ARBA" id="ARBA00022989"/>
    </source>
</evidence>
<keyword evidence="8 10" id="KW-0472">Membrane</keyword>
<dbReference type="PANTHER" id="PTHR43298">
    <property type="entry name" value="MULTIDRUG RESISTANCE PROTEIN NORM-RELATED"/>
    <property type="match status" value="1"/>
</dbReference>
<keyword evidence="3" id="KW-0050">Antiport</keyword>
<name>A0A381SYI7_9ZZZZ</name>
<evidence type="ECO:0000256" key="7">
    <source>
        <dbReference type="ARBA" id="ARBA00023065"/>
    </source>
</evidence>
<protein>
    <recommendedName>
        <fullName evidence="9">Multidrug-efflux transporter</fullName>
    </recommendedName>
</protein>
<evidence type="ECO:0000256" key="2">
    <source>
        <dbReference type="ARBA" id="ARBA00022448"/>
    </source>
</evidence>
<dbReference type="AlphaFoldDB" id="A0A381SYI7"/>